<feature type="transmembrane region" description="Helical" evidence="3">
    <location>
        <begin position="457"/>
        <end position="478"/>
    </location>
</feature>
<keyword evidence="3" id="KW-0472">Membrane</keyword>
<dbReference type="NCBIfam" id="NF037959">
    <property type="entry name" value="MFS_SpdSyn"/>
    <property type="match status" value="1"/>
</dbReference>
<accession>A0A2A2ABA0</accession>
<keyword evidence="3" id="KW-0812">Transmembrane</keyword>
<evidence type="ECO:0000256" key="1">
    <source>
        <dbReference type="ARBA" id="ARBA00023115"/>
    </source>
</evidence>
<feature type="transmembrane region" description="Helical" evidence="3">
    <location>
        <begin position="123"/>
        <end position="146"/>
    </location>
</feature>
<dbReference type="Gene3D" id="3.40.50.150">
    <property type="entry name" value="Vaccinia Virus protein VP39"/>
    <property type="match status" value="1"/>
</dbReference>
<evidence type="ECO:0000313" key="5">
    <source>
        <dbReference type="Proteomes" id="UP000217999"/>
    </source>
</evidence>
<keyword evidence="1" id="KW-0620">Polyamine biosynthesis</keyword>
<proteinExistence type="predicted"/>
<feature type="transmembrane region" description="Helical" evidence="3">
    <location>
        <begin position="250"/>
        <end position="270"/>
    </location>
</feature>
<reference evidence="4 5" key="1">
    <citation type="submission" date="2017-08" db="EMBL/GenBank/DDBJ databases">
        <title>WGS of Clinical strains of the CDC Group NO-1 linked to zoonotic infections in humans.</title>
        <authorList>
            <person name="Bernier A.-M."/>
            <person name="Bernard K."/>
        </authorList>
    </citation>
    <scope>NUCLEOTIDE SEQUENCE [LARGE SCALE GENOMIC DNA]</scope>
    <source>
        <strain evidence="4 5">NML03-0146</strain>
    </source>
</reference>
<feature type="transmembrane region" description="Helical" evidence="3">
    <location>
        <begin position="427"/>
        <end position="445"/>
    </location>
</feature>
<feature type="transmembrane region" description="Helical" evidence="3">
    <location>
        <begin position="16"/>
        <end position="35"/>
    </location>
</feature>
<protein>
    <submittedName>
        <fullName evidence="4">Spermidine synthase</fullName>
    </submittedName>
</protein>
<evidence type="ECO:0000256" key="2">
    <source>
        <dbReference type="SAM" id="MobiDB-lite"/>
    </source>
</evidence>
<feature type="transmembrane region" description="Helical" evidence="3">
    <location>
        <begin position="47"/>
        <end position="69"/>
    </location>
</feature>
<dbReference type="PANTHER" id="PTHR43317">
    <property type="entry name" value="THERMOSPERMINE SYNTHASE ACAULIS5"/>
    <property type="match status" value="1"/>
</dbReference>
<organism evidence="4 5">
    <name type="scientific">Vandammella animalimorsus</name>
    <dbReference type="NCBI Taxonomy" id="2029117"/>
    <lineage>
        <taxon>Bacteria</taxon>
        <taxon>Pseudomonadati</taxon>
        <taxon>Pseudomonadota</taxon>
        <taxon>Betaproteobacteria</taxon>
        <taxon>Burkholderiales</taxon>
        <taxon>Comamonadaceae</taxon>
        <taxon>Vandammella</taxon>
    </lineage>
</organism>
<evidence type="ECO:0000313" key="4">
    <source>
        <dbReference type="EMBL" id="PAT35057.1"/>
    </source>
</evidence>
<dbReference type="SUPFAM" id="SSF53335">
    <property type="entry name" value="S-adenosyl-L-methionine-dependent methyltransferases"/>
    <property type="match status" value="1"/>
</dbReference>
<feature type="region of interest" description="Disordered" evidence="2">
    <location>
        <begin position="220"/>
        <end position="239"/>
    </location>
</feature>
<feature type="transmembrane region" description="Helical" evidence="3">
    <location>
        <begin position="81"/>
        <end position="103"/>
    </location>
</feature>
<sequence>MQKSGHSLGQYHGKKLLMGIFILSGFAGLIYQSVWSQYLGIFLGHAAYAQALVLAIFMGGMAAGAMWIARAGERWRNLVRSYALIEALIGVLGLVFHFVFTTVTNASYAWIIPAAGSAWLADAFRWLIATILIVPQTILLGMTFPLMSGGLIRRFPRQDGHVLGSLYFTNSIGAAIGALAAAFVLLPWVGLPGSITAAGLLNLLVAALAWWVARDPEPAPTSVNRATPSPDANTSATGATASPDWMLLRLVLFCTALSGAASFVYEIVWIRMLGLAVGSTLHAFELMLASFIAGIAFGGLWIRQRADHHPVPLRLAGWMQIGMGLAALFSLLIYGNAFEWVGWLLRGLGKTPNGYHLYTLGTGLVSILIMLPAAFFAGTTLPLFTVALLRARQGERVIGQVYAWNTVGSIAGVFLAMHVLIPAMGLKLALVTAAFVDMGIGVFLLRHHAERKVDFLHTALAGLAVTLATALVVTQVHFDPLKLAGGVFRSGNVALPNDTQMLYYRDGKTASVSVRVAEGNAIAIATNGKVDAAINMLDDTPPRSDEPTMVLLAALPLATHPDPREVGVIGFGSGMTTHTLLGDKRVQRVDTIEIEEAMVAGAKAFGHRVARAYEDPRSHVVIDDAKSYFSGQQAKYDIIISEPSNPWISGIGALFAKEFYEFVPRHLKSGGLFVQWVQLYEIDDRLVSSIMNALTPAFSDYRAYLSNSSDLIIIATPEGTLPELEPERVLNGPLGKDLKRQELASSAQLKFRQVADARLLRAQGSLYGASANSYYYPYLSLEAPKTRFMGVEAVSLSSLGHTSPMLLEALGIREPMPDSQKAANFNLFPGEVHVRLARAYVEVLRKKEGGSQHVKNASMEPAYLLKTLGEQICEKNVSETVAELMARNLRSLADITLPFLTVDMQEGVLISPQWISCPIRDESTELNAALSLLQAMAERKWSAAKNLGEQWLRNDGRESFWKINFDDLALSAILLANAREKNWPALLEAEKYYGANIASQGEYLISRMLLIAMATNEKNR</sequence>
<feature type="transmembrane region" description="Helical" evidence="3">
    <location>
        <begin position="315"/>
        <end position="337"/>
    </location>
</feature>
<dbReference type="CDD" id="cd02440">
    <property type="entry name" value="AdoMet_MTases"/>
    <property type="match status" value="1"/>
</dbReference>
<dbReference type="EMBL" id="NSJF01000002">
    <property type="protein sequence ID" value="PAT35057.1"/>
    <property type="molecule type" value="Genomic_DNA"/>
</dbReference>
<keyword evidence="3" id="KW-1133">Transmembrane helix</keyword>
<dbReference type="Proteomes" id="UP000217999">
    <property type="component" value="Unassembled WGS sequence"/>
</dbReference>
<dbReference type="AlphaFoldDB" id="A0A2A2ABA0"/>
<feature type="transmembrane region" description="Helical" evidence="3">
    <location>
        <begin position="195"/>
        <end position="213"/>
    </location>
</feature>
<gene>
    <name evidence="4" type="ORF">CK620_03795</name>
</gene>
<name>A0A2A2ABA0_9BURK</name>
<dbReference type="Pfam" id="PF01564">
    <property type="entry name" value="Spermine_synth"/>
    <property type="match status" value="1"/>
</dbReference>
<dbReference type="GO" id="GO:0006596">
    <property type="term" value="P:polyamine biosynthetic process"/>
    <property type="evidence" value="ECO:0007669"/>
    <property type="project" value="UniProtKB-KW"/>
</dbReference>
<feature type="transmembrane region" description="Helical" evidence="3">
    <location>
        <begin position="357"/>
        <end position="389"/>
    </location>
</feature>
<evidence type="ECO:0000256" key="3">
    <source>
        <dbReference type="SAM" id="Phobius"/>
    </source>
</evidence>
<feature type="transmembrane region" description="Helical" evidence="3">
    <location>
        <begin position="167"/>
        <end position="189"/>
    </location>
</feature>
<dbReference type="RefSeq" id="WP_095549189.1">
    <property type="nucleotide sequence ID" value="NZ_NSJF01000002.1"/>
</dbReference>
<feature type="compositionally biased region" description="Polar residues" evidence="2">
    <location>
        <begin position="221"/>
        <end position="239"/>
    </location>
</feature>
<feature type="transmembrane region" description="Helical" evidence="3">
    <location>
        <begin position="282"/>
        <end position="303"/>
    </location>
</feature>
<comment type="caution">
    <text evidence="4">The sequence shown here is derived from an EMBL/GenBank/DDBJ whole genome shotgun (WGS) entry which is preliminary data.</text>
</comment>
<dbReference type="PANTHER" id="PTHR43317:SF1">
    <property type="entry name" value="THERMOSPERMINE SYNTHASE ACAULIS5"/>
    <property type="match status" value="1"/>
</dbReference>
<dbReference type="InterPro" id="IPR029063">
    <property type="entry name" value="SAM-dependent_MTases_sf"/>
</dbReference>
<feature type="transmembrane region" description="Helical" evidence="3">
    <location>
        <begin position="401"/>
        <end position="421"/>
    </location>
</feature>